<evidence type="ECO:0000256" key="1">
    <source>
        <dbReference type="SAM" id="MobiDB-lite"/>
    </source>
</evidence>
<feature type="compositionally biased region" description="Polar residues" evidence="1">
    <location>
        <begin position="42"/>
        <end position="62"/>
    </location>
</feature>
<feature type="non-terminal residue" evidence="2">
    <location>
        <position position="182"/>
    </location>
</feature>
<feature type="region of interest" description="Disordered" evidence="1">
    <location>
        <begin position="35"/>
        <end position="62"/>
    </location>
</feature>
<dbReference type="Proteomes" id="UP001159405">
    <property type="component" value="Unassembled WGS sequence"/>
</dbReference>
<name>A0ABN8QFK9_9CNID</name>
<protein>
    <submittedName>
        <fullName evidence="2">Uncharacterized protein</fullName>
    </submittedName>
</protein>
<reference evidence="2 3" key="1">
    <citation type="submission" date="2022-05" db="EMBL/GenBank/DDBJ databases">
        <authorList>
            <consortium name="Genoscope - CEA"/>
            <person name="William W."/>
        </authorList>
    </citation>
    <scope>NUCLEOTIDE SEQUENCE [LARGE SCALE GENOMIC DNA]</scope>
</reference>
<sequence>MVKDTVQSLKLENDKLKDKIQEICAELRNLRDEVKAERNGAHASSSEGTDEGNTTATPNSIQEDFKKYVNDRMSLIEKSLERLSSQADKISSLLDQALEYSYSYNIKLVGVPEVEQRESAGDTLELCMRIFNKIGAEIHPYDLDIAHRSLLSDAKKIKERFLFSFCWAKNSTIWLRKNETSR</sequence>
<evidence type="ECO:0000313" key="3">
    <source>
        <dbReference type="Proteomes" id="UP001159405"/>
    </source>
</evidence>
<dbReference type="EMBL" id="CALNXK010000126">
    <property type="protein sequence ID" value="CAH3163422.1"/>
    <property type="molecule type" value="Genomic_DNA"/>
</dbReference>
<organism evidence="2 3">
    <name type="scientific">Porites lobata</name>
    <dbReference type="NCBI Taxonomy" id="104759"/>
    <lineage>
        <taxon>Eukaryota</taxon>
        <taxon>Metazoa</taxon>
        <taxon>Cnidaria</taxon>
        <taxon>Anthozoa</taxon>
        <taxon>Hexacorallia</taxon>
        <taxon>Scleractinia</taxon>
        <taxon>Fungiina</taxon>
        <taxon>Poritidae</taxon>
        <taxon>Porites</taxon>
    </lineage>
</organism>
<evidence type="ECO:0000313" key="2">
    <source>
        <dbReference type="EMBL" id="CAH3163422.1"/>
    </source>
</evidence>
<accession>A0ABN8QFK9</accession>
<keyword evidence="3" id="KW-1185">Reference proteome</keyword>
<comment type="caution">
    <text evidence="2">The sequence shown here is derived from an EMBL/GenBank/DDBJ whole genome shotgun (WGS) entry which is preliminary data.</text>
</comment>
<gene>
    <name evidence="2" type="ORF">PLOB_00005811</name>
</gene>
<proteinExistence type="predicted"/>